<organism evidence="2 3">
    <name type="scientific">Paramecium primaurelia</name>
    <dbReference type="NCBI Taxonomy" id="5886"/>
    <lineage>
        <taxon>Eukaryota</taxon>
        <taxon>Sar</taxon>
        <taxon>Alveolata</taxon>
        <taxon>Ciliophora</taxon>
        <taxon>Intramacronucleata</taxon>
        <taxon>Oligohymenophorea</taxon>
        <taxon>Peniculida</taxon>
        <taxon>Parameciidae</taxon>
        <taxon>Paramecium</taxon>
    </lineage>
</organism>
<reference evidence="2" key="1">
    <citation type="submission" date="2021-01" db="EMBL/GenBank/DDBJ databases">
        <authorList>
            <consortium name="Genoscope - CEA"/>
            <person name="William W."/>
        </authorList>
    </citation>
    <scope>NUCLEOTIDE SEQUENCE</scope>
</reference>
<keyword evidence="3" id="KW-1185">Reference proteome</keyword>
<dbReference type="AlphaFoldDB" id="A0A8S1KQ11"/>
<sequence length="339" mass="40926">MGNCCKSREKEKKKDASNEVQEKQKIESDIKQSFQDQSDIMKNSYCLQPSISYFDDNHSDSILNRSDEEILEIKQIICKNKAKPQIQKKNIQRNYSPKRDQKQNESEIRLFSSQKLIEANKISKNKWYHEKYHLINRKRMNNRINSNTFEQQQQNLLNTYESNQQILQNTYEYHQQNIQLIQEQQHQYVQNTNEQNQQITYEQQKDNLQIDLVTTYMSVEPFNEEDKVYQSGSECSEYDLSRPQEIDYICYSCQTKISQNIYQIECLHHYHYNCLLELIIQQIDGKKLQVHCRCNQLIRTKLLAIILQQQNKMNDQDQNQDIMERYFQNQYDFLTQNLY</sequence>
<feature type="region of interest" description="Disordered" evidence="1">
    <location>
        <begin position="1"/>
        <end position="34"/>
    </location>
</feature>
<accession>A0A8S1KQ11</accession>
<evidence type="ECO:0000313" key="2">
    <source>
        <dbReference type="EMBL" id="CAD8055252.1"/>
    </source>
</evidence>
<evidence type="ECO:0000313" key="3">
    <source>
        <dbReference type="Proteomes" id="UP000688137"/>
    </source>
</evidence>
<proteinExistence type="predicted"/>
<dbReference type="Proteomes" id="UP000688137">
    <property type="component" value="Unassembled WGS sequence"/>
</dbReference>
<feature type="compositionally biased region" description="Basic and acidic residues" evidence="1">
    <location>
        <begin position="1"/>
        <end position="30"/>
    </location>
</feature>
<name>A0A8S1KQ11_PARPR</name>
<evidence type="ECO:0008006" key="4">
    <source>
        <dbReference type="Google" id="ProtNLM"/>
    </source>
</evidence>
<gene>
    <name evidence="2" type="ORF">PPRIM_AZ9-3.1.T0230085</name>
</gene>
<comment type="caution">
    <text evidence="2">The sequence shown here is derived from an EMBL/GenBank/DDBJ whole genome shotgun (WGS) entry which is preliminary data.</text>
</comment>
<evidence type="ECO:0000256" key="1">
    <source>
        <dbReference type="SAM" id="MobiDB-lite"/>
    </source>
</evidence>
<protein>
    <recommendedName>
        <fullName evidence="4">RING-type domain-containing protein</fullName>
    </recommendedName>
</protein>
<dbReference type="OMA" id="KNSESQC"/>
<dbReference type="EMBL" id="CAJJDM010000021">
    <property type="protein sequence ID" value="CAD8055252.1"/>
    <property type="molecule type" value="Genomic_DNA"/>
</dbReference>